<sequence length="756" mass="84016">MAFRVSDIRVEGLQRVSAGTVFSSIPFNVGDDIDELGFREVIRELFRNGSFDDVQVGRDGTVLVIIVKERPTIDDIDIKGNKAIGEEDLLDGLSKSGLASGEILKKVTLEHIRADLERQYISQGRYDANIETEIEELPRNRVKVVIDVDEGATSGIRHINIVGNSVFSDDELEGLMEMRLPRWWAPLSKRHLYSREKLTGDLETIESWYLDRGFLNFAIESTQVAIGANKEDVYVTLNVIEGEQYDVSSVDVAGDLKDVNEDLVRRLILVRPKQRFSRELISLSEQRIERAFGNSGYTFATVTGQPTAEAEDNTVDIKFFVDAGSRAYVRRIDFTGNTVTQDGVLRREMRQMEGGWASTAAIENSKIRLERLGFFQQGVTVETPEVPGVDDQVDVQYTVEEAPSGAISATFGYSQGTGLILGLGYQESNVFGTGNSVNLSINQSDFQTAYSFSFFDPYFTADGVSRGFNLFFRQSDFNERNIARFSTDSWGGGVNFGYPISEISRVGIAFNYENTTIKEGVFPAQEISRFLSEEGKQFDLVSVTGSYVMSALNSGLLPSAGRSQSLRFETTVPGSQLEFYKISYTGQIFFPLTRDFTLRLRADLGYGGTYGSTATFPFYKHFFAGGFGSVRGYEQSTLGPRSTPSPANIFSGLEPIGGNVLVEAGAELLFRLPFIEDQRQMQSTVFLEGANVFNTKCSEFSILCRDIDEGELRYSIGLGFTWVTGLAPLSFSLSYPLNSRDGDEVQTFQFELGTSR</sequence>
<reference evidence="11 12" key="1">
    <citation type="submission" date="2017-08" db="EMBL/GenBank/DDBJ databases">
        <title>Fine stratification of microbial communities through a metagenomic profile of the photic zone.</title>
        <authorList>
            <person name="Haro-Moreno J.M."/>
            <person name="Lopez-Perez M."/>
            <person name="De La Torre J."/>
            <person name="Picazo A."/>
            <person name="Camacho A."/>
            <person name="Rodriguez-Valera F."/>
        </authorList>
    </citation>
    <scope>NUCLEOTIDE SEQUENCE [LARGE SCALE GENOMIC DNA]</scope>
    <source>
        <strain evidence="11">MED-G24</strain>
    </source>
</reference>
<comment type="function">
    <text evidence="8">Part of the outer membrane protein assembly complex, which is involved in assembly and insertion of beta-barrel proteins into the outer membrane.</text>
</comment>
<feature type="domain" description="POTRA" evidence="10">
    <location>
        <begin position="71"/>
        <end position="151"/>
    </location>
</feature>
<comment type="subcellular location">
    <subcellularLocation>
        <location evidence="8">Cell outer membrane</location>
    </subcellularLocation>
    <subcellularLocation>
        <location evidence="1">Membrane</location>
    </subcellularLocation>
</comment>
<dbReference type="InterPro" id="IPR039910">
    <property type="entry name" value="D15-like"/>
</dbReference>
<dbReference type="PROSITE" id="PS51779">
    <property type="entry name" value="POTRA"/>
    <property type="match status" value="5"/>
</dbReference>
<dbReference type="Proteomes" id="UP000219327">
    <property type="component" value="Unassembled WGS sequence"/>
</dbReference>
<proteinExistence type="inferred from homology"/>
<dbReference type="Pfam" id="PF01103">
    <property type="entry name" value="Omp85"/>
    <property type="match status" value="1"/>
</dbReference>
<feature type="domain" description="POTRA" evidence="10">
    <location>
        <begin position="154"/>
        <end position="242"/>
    </location>
</feature>
<evidence type="ECO:0000256" key="7">
    <source>
        <dbReference type="ARBA" id="ARBA00023237"/>
    </source>
</evidence>
<keyword evidence="4 8" id="KW-0732">Signal</keyword>
<accession>A0A2A5WXQ8</accession>
<comment type="caution">
    <text evidence="11">The sequence shown here is derived from an EMBL/GenBank/DDBJ whole genome shotgun (WGS) entry which is preliminary data.</text>
</comment>
<dbReference type="GO" id="GO:0051205">
    <property type="term" value="P:protein insertion into membrane"/>
    <property type="evidence" value="ECO:0007669"/>
    <property type="project" value="UniProtKB-UniRule"/>
</dbReference>
<evidence type="ECO:0000256" key="8">
    <source>
        <dbReference type="HAMAP-Rule" id="MF_01430"/>
    </source>
</evidence>
<dbReference type="InterPro" id="IPR010827">
    <property type="entry name" value="BamA/TamA_POTRA"/>
</dbReference>
<comment type="subunit">
    <text evidence="8">Part of the Bam complex.</text>
</comment>
<evidence type="ECO:0000313" key="12">
    <source>
        <dbReference type="Proteomes" id="UP000219327"/>
    </source>
</evidence>
<comment type="similarity">
    <text evidence="8">Belongs to the BamA family.</text>
</comment>
<dbReference type="PIRSF" id="PIRSF006076">
    <property type="entry name" value="OM_assembly_OMP85"/>
    <property type="match status" value="1"/>
</dbReference>
<keyword evidence="5 8" id="KW-0677">Repeat</keyword>
<keyword evidence="2 8" id="KW-1134">Transmembrane beta strand</keyword>
<evidence type="ECO:0000256" key="9">
    <source>
        <dbReference type="NCBIfam" id="TIGR03303"/>
    </source>
</evidence>
<dbReference type="AlphaFoldDB" id="A0A2A5WXQ8"/>
<evidence type="ECO:0000256" key="2">
    <source>
        <dbReference type="ARBA" id="ARBA00022452"/>
    </source>
</evidence>
<dbReference type="HAMAP" id="MF_01430">
    <property type="entry name" value="OM_assembly_BamA"/>
    <property type="match status" value="1"/>
</dbReference>
<dbReference type="PANTHER" id="PTHR12815:SF23">
    <property type="entry name" value="OUTER MEMBRANE PROTEIN ASSEMBLY FACTOR BAMA"/>
    <property type="match status" value="1"/>
</dbReference>
<dbReference type="Gene3D" id="3.10.20.310">
    <property type="entry name" value="membrane protein fhac"/>
    <property type="match status" value="5"/>
</dbReference>
<evidence type="ECO:0000256" key="3">
    <source>
        <dbReference type="ARBA" id="ARBA00022692"/>
    </source>
</evidence>
<gene>
    <name evidence="8 11" type="primary">bamA</name>
    <name evidence="11" type="ORF">CNE99_02000</name>
</gene>
<dbReference type="GO" id="GO:0043165">
    <property type="term" value="P:Gram-negative-bacterium-type cell outer membrane assembly"/>
    <property type="evidence" value="ECO:0007669"/>
    <property type="project" value="UniProtKB-UniRule"/>
</dbReference>
<dbReference type="NCBIfam" id="TIGR03303">
    <property type="entry name" value="OM_YaeT"/>
    <property type="match status" value="1"/>
</dbReference>
<evidence type="ECO:0000256" key="6">
    <source>
        <dbReference type="ARBA" id="ARBA00023136"/>
    </source>
</evidence>
<evidence type="ECO:0000256" key="4">
    <source>
        <dbReference type="ARBA" id="ARBA00022729"/>
    </source>
</evidence>
<feature type="domain" description="POTRA" evidence="10">
    <location>
        <begin position="3"/>
        <end position="70"/>
    </location>
</feature>
<organism evidence="11 12">
    <name type="scientific">OM182 bacterium MED-G24</name>
    <dbReference type="NCBI Taxonomy" id="1986255"/>
    <lineage>
        <taxon>Bacteria</taxon>
        <taxon>Pseudomonadati</taxon>
        <taxon>Pseudomonadota</taxon>
        <taxon>Gammaproteobacteria</taxon>
        <taxon>OMG group</taxon>
        <taxon>OM182 clade</taxon>
    </lineage>
</organism>
<feature type="domain" description="POTRA" evidence="10">
    <location>
        <begin position="327"/>
        <end position="402"/>
    </location>
</feature>
<evidence type="ECO:0000313" key="11">
    <source>
        <dbReference type="EMBL" id="PDH41309.1"/>
    </source>
</evidence>
<evidence type="ECO:0000259" key="10">
    <source>
        <dbReference type="PROSITE" id="PS51779"/>
    </source>
</evidence>
<keyword evidence="7 8" id="KW-0998">Cell outer membrane</keyword>
<evidence type="ECO:0000256" key="5">
    <source>
        <dbReference type="ARBA" id="ARBA00022737"/>
    </source>
</evidence>
<protein>
    <recommendedName>
        <fullName evidence="8 9">Outer membrane protein assembly factor BamA</fullName>
    </recommendedName>
</protein>
<dbReference type="InterPro" id="IPR023707">
    <property type="entry name" value="OM_assembly_BamA"/>
</dbReference>
<dbReference type="InterPro" id="IPR000184">
    <property type="entry name" value="Bac_surfAg_D15"/>
</dbReference>
<keyword evidence="3 8" id="KW-0812">Transmembrane</keyword>
<dbReference type="InterPro" id="IPR034746">
    <property type="entry name" value="POTRA"/>
</dbReference>
<dbReference type="Gene3D" id="2.40.160.50">
    <property type="entry name" value="membrane protein fhac: a member of the omp85/tpsb transporter family"/>
    <property type="match status" value="1"/>
</dbReference>
<evidence type="ECO:0000256" key="1">
    <source>
        <dbReference type="ARBA" id="ARBA00004370"/>
    </source>
</evidence>
<feature type="domain" description="POTRA" evidence="10">
    <location>
        <begin position="245"/>
        <end position="324"/>
    </location>
</feature>
<dbReference type="Pfam" id="PF07244">
    <property type="entry name" value="POTRA"/>
    <property type="match status" value="4"/>
</dbReference>
<dbReference type="PANTHER" id="PTHR12815">
    <property type="entry name" value="SORTING AND ASSEMBLY MACHINERY SAMM50 PROTEIN FAMILY MEMBER"/>
    <property type="match status" value="1"/>
</dbReference>
<name>A0A2A5WXQ8_9GAMM</name>
<dbReference type="GO" id="GO:1990063">
    <property type="term" value="C:Bam protein complex"/>
    <property type="evidence" value="ECO:0007669"/>
    <property type="project" value="TreeGrafter"/>
</dbReference>
<keyword evidence="6 8" id="KW-0472">Membrane</keyword>
<dbReference type="FunFam" id="3.10.20.310:FF:000001">
    <property type="entry name" value="Outer membrane protein assembly factor BamA"/>
    <property type="match status" value="1"/>
</dbReference>
<dbReference type="EMBL" id="NTKD01000005">
    <property type="protein sequence ID" value="PDH41309.1"/>
    <property type="molecule type" value="Genomic_DNA"/>
</dbReference>